<comment type="caution">
    <text evidence="3">The sequence shown here is derived from an EMBL/GenBank/DDBJ whole genome shotgun (WGS) entry which is preliminary data.</text>
</comment>
<dbReference type="Proteomes" id="UP000297693">
    <property type="component" value="Unassembled WGS sequence"/>
</dbReference>
<dbReference type="CDD" id="cd07185">
    <property type="entry name" value="OmpA_C-like"/>
    <property type="match status" value="1"/>
</dbReference>
<evidence type="ECO:0000256" key="1">
    <source>
        <dbReference type="PROSITE-ProRule" id="PRU00473"/>
    </source>
</evidence>
<dbReference type="PROSITE" id="PS51123">
    <property type="entry name" value="OMPA_2"/>
    <property type="match status" value="1"/>
</dbReference>
<dbReference type="SUPFAM" id="SSF103088">
    <property type="entry name" value="OmpA-like"/>
    <property type="match status" value="1"/>
</dbReference>
<name>A0A4R9K0M3_9LEPT</name>
<organism evidence="3 4">
    <name type="scientific">Leptospira ognonensis</name>
    <dbReference type="NCBI Taxonomy" id="2484945"/>
    <lineage>
        <taxon>Bacteria</taxon>
        <taxon>Pseudomonadati</taxon>
        <taxon>Spirochaetota</taxon>
        <taxon>Spirochaetia</taxon>
        <taxon>Leptospirales</taxon>
        <taxon>Leptospiraceae</taxon>
        <taxon>Leptospira</taxon>
    </lineage>
</organism>
<protein>
    <submittedName>
        <fullName evidence="3">OmpA family protein</fullName>
    </submittedName>
</protein>
<dbReference type="InterPro" id="IPR036737">
    <property type="entry name" value="OmpA-like_sf"/>
</dbReference>
<dbReference type="Pfam" id="PF00691">
    <property type="entry name" value="OmpA"/>
    <property type="match status" value="1"/>
</dbReference>
<evidence type="ECO:0000313" key="3">
    <source>
        <dbReference type="EMBL" id="TGL59212.1"/>
    </source>
</evidence>
<dbReference type="InterPro" id="IPR006665">
    <property type="entry name" value="OmpA-like"/>
</dbReference>
<evidence type="ECO:0000313" key="4">
    <source>
        <dbReference type="Proteomes" id="UP000297693"/>
    </source>
</evidence>
<dbReference type="Gene3D" id="3.30.1330.60">
    <property type="entry name" value="OmpA-like domain"/>
    <property type="match status" value="1"/>
</dbReference>
<keyword evidence="1" id="KW-0472">Membrane</keyword>
<dbReference type="GO" id="GO:0016020">
    <property type="term" value="C:membrane"/>
    <property type="evidence" value="ECO:0007669"/>
    <property type="project" value="UniProtKB-UniRule"/>
</dbReference>
<dbReference type="EMBL" id="RQGD01000025">
    <property type="protein sequence ID" value="TGL59212.1"/>
    <property type="molecule type" value="Genomic_DNA"/>
</dbReference>
<dbReference type="AlphaFoldDB" id="A0A4R9K0M3"/>
<gene>
    <name evidence="3" type="ORF">EHQ58_09900</name>
</gene>
<sequence length="163" mass="18496">MELSFILISLFTAFIILIVFFSKSSANPRTKSLNTQTDLIILSREHLKEQNEFLELPFSQINFDAGESNLSKSNLIQLQELIECLIFIPDNSYVRIQGLADATGSKNRELAKARATNVYTFLISKGIPKDRLRLKKPIVLNATTGIERKKYRSVTFELVSEPV</sequence>
<proteinExistence type="predicted"/>
<accession>A0A4R9K0M3</accession>
<evidence type="ECO:0000259" key="2">
    <source>
        <dbReference type="PROSITE" id="PS51123"/>
    </source>
</evidence>
<keyword evidence="4" id="KW-1185">Reference proteome</keyword>
<reference evidence="3" key="1">
    <citation type="journal article" date="2019" name="PLoS Negl. Trop. Dis.">
        <title>Revisiting the worldwide diversity of Leptospira species in the environment.</title>
        <authorList>
            <person name="Vincent A.T."/>
            <person name="Schiettekatte O."/>
            <person name="Bourhy P."/>
            <person name="Veyrier F.J."/>
            <person name="Picardeau M."/>
        </authorList>
    </citation>
    <scope>NUCLEOTIDE SEQUENCE [LARGE SCALE GENOMIC DNA]</scope>
    <source>
        <strain evidence="3">201702476</strain>
    </source>
</reference>
<feature type="domain" description="OmpA-like" evidence="2">
    <location>
        <begin position="50"/>
        <end position="162"/>
    </location>
</feature>
<dbReference type="OrthoDB" id="9815217at2"/>